<feature type="transmembrane region" description="Helical" evidence="2">
    <location>
        <begin position="52"/>
        <end position="79"/>
    </location>
</feature>
<sequence>MTLDTSSPEATTPPSPAPPAPAPPTPTPPVPTPPQSGTDPTGATPPPRPKGLVLALTLAIIVSVIPVILLPVAGMWLAVTSFTQTQQVISAIEAEQPADTGTDGAAGAALPVELPLDVEIPGPAYVAVTSGFAETDEWVALAEGGVNGFEYENSSTGCYVWYTNGSVGTDVDVANGDRAASIALIESALGATVDLNLVEHGTMSAIDGAAFGTVDAVEADFEGEGFAATAVARTFAGIGEGVVFYVECADEAQRADAVATARDLLYITLVPAGEGLE</sequence>
<evidence type="ECO:0000313" key="4">
    <source>
        <dbReference type="Proteomes" id="UP001500002"/>
    </source>
</evidence>
<keyword evidence="2" id="KW-0472">Membrane</keyword>
<evidence type="ECO:0000256" key="2">
    <source>
        <dbReference type="SAM" id="Phobius"/>
    </source>
</evidence>
<accession>A0ABN2M8Q1</accession>
<evidence type="ECO:0000256" key="1">
    <source>
        <dbReference type="SAM" id="MobiDB-lite"/>
    </source>
</evidence>
<dbReference type="RefSeq" id="WP_344296675.1">
    <property type="nucleotide sequence ID" value="NZ_BAAANJ010000009.1"/>
</dbReference>
<dbReference type="Proteomes" id="UP001500002">
    <property type="component" value="Unassembled WGS sequence"/>
</dbReference>
<keyword evidence="2" id="KW-1133">Transmembrane helix</keyword>
<gene>
    <name evidence="3" type="ORF">GCM10009749_25330</name>
</gene>
<feature type="compositionally biased region" description="Low complexity" evidence="1">
    <location>
        <begin position="1"/>
        <end position="10"/>
    </location>
</feature>
<keyword evidence="4" id="KW-1185">Reference proteome</keyword>
<keyword evidence="2" id="KW-0812">Transmembrane</keyword>
<name>A0ABN2M8Q1_9MICO</name>
<feature type="compositionally biased region" description="Pro residues" evidence="1">
    <location>
        <begin position="11"/>
        <end position="34"/>
    </location>
</feature>
<proteinExistence type="predicted"/>
<organism evidence="3 4">
    <name type="scientific">Agromyces neolithicus</name>
    <dbReference type="NCBI Taxonomy" id="269420"/>
    <lineage>
        <taxon>Bacteria</taxon>
        <taxon>Bacillati</taxon>
        <taxon>Actinomycetota</taxon>
        <taxon>Actinomycetes</taxon>
        <taxon>Micrococcales</taxon>
        <taxon>Microbacteriaceae</taxon>
        <taxon>Agromyces</taxon>
    </lineage>
</organism>
<comment type="caution">
    <text evidence="3">The sequence shown here is derived from an EMBL/GenBank/DDBJ whole genome shotgun (WGS) entry which is preliminary data.</text>
</comment>
<feature type="region of interest" description="Disordered" evidence="1">
    <location>
        <begin position="1"/>
        <end position="48"/>
    </location>
</feature>
<protein>
    <submittedName>
        <fullName evidence="3">Uncharacterized protein</fullName>
    </submittedName>
</protein>
<reference evidence="3 4" key="1">
    <citation type="journal article" date="2019" name="Int. J. Syst. Evol. Microbiol.">
        <title>The Global Catalogue of Microorganisms (GCM) 10K type strain sequencing project: providing services to taxonomists for standard genome sequencing and annotation.</title>
        <authorList>
            <consortium name="The Broad Institute Genomics Platform"/>
            <consortium name="The Broad Institute Genome Sequencing Center for Infectious Disease"/>
            <person name="Wu L."/>
            <person name="Ma J."/>
        </authorList>
    </citation>
    <scope>NUCLEOTIDE SEQUENCE [LARGE SCALE GENOMIC DNA]</scope>
    <source>
        <strain evidence="3 4">JCM 14322</strain>
    </source>
</reference>
<evidence type="ECO:0000313" key="3">
    <source>
        <dbReference type="EMBL" id="GAA1814710.1"/>
    </source>
</evidence>
<dbReference type="EMBL" id="BAAANJ010000009">
    <property type="protein sequence ID" value="GAA1814710.1"/>
    <property type="molecule type" value="Genomic_DNA"/>
</dbReference>